<dbReference type="OrthoDB" id="504708at2759"/>
<evidence type="ECO:0000256" key="1">
    <source>
        <dbReference type="SAM" id="MobiDB-lite"/>
    </source>
</evidence>
<keyword evidence="5" id="KW-1185">Reference proteome</keyword>
<dbReference type="PROSITE" id="PS01186">
    <property type="entry name" value="EGF_2"/>
    <property type="match status" value="1"/>
</dbReference>
<dbReference type="InterPro" id="IPR000742">
    <property type="entry name" value="EGF"/>
</dbReference>
<evidence type="ECO:0000313" key="4">
    <source>
        <dbReference type="EMBL" id="OXA64647.1"/>
    </source>
</evidence>
<comment type="caution">
    <text evidence="4">The sequence shown here is derived from an EMBL/GenBank/DDBJ whole genome shotgun (WGS) entry which is preliminary data.</text>
</comment>
<feature type="chain" id="PRO_5012126919" description="EGF-like domain-containing protein" evidence="2">
    <location>
        <begin position="19"/>
        <end position="719"/>
    </location>
</feature>
<feature type="domain" description="EGF-like" evidence="3">
    <location>
        <begin position="456"/>
        <end position="470"/>
    </location>
</feature>
<name>A0A226F5A9_FOLCA</name>
<dbReference type="AlphaFoldDB" id="A0A226F5A9"/>
<gene>
    <name evidence="4" type="ORF">Fcan01_00194</name>
</gene>
<evidence type="ECO:0000259" key="3">
    <source>
        <dbReference type="PROSITE" id="PS01186"/>
    </source>
</evidence>
<sequence>MFSVVTIFLLAIVPLRMANTSEVRSSYGQPCNETTPCKASPHLVCSHETKTCSCFLPDDMQFDSNYDRCVRLVRTEGCRSETTHPSCVEGAICVQHGRSHCECPRTHYEHPETRTCVPAKGIQNTCSSQVECDRTMGLACVAGTCNCFAPDDMEFDNKIGECRIKLGHKCIDLIESILHEIPVFDEKIDSTNSRHKVGMEIFGRSTASDIRSAFSTSICARGSGCHPETNICTECGSREECFCSEDQYLNETSGRCIWRKDQGESCFRDRECRQLMICREGICSCNEEVALITTTDYGPHSFGGHWVHKGDCVGKVGSYCLSKSAYDTRITHRLLSYCREGAICGDNHRCACPRNMPPVRGGHCGRNYDEWCTLEEPCQDYLICSSIEHYHLMKCRCPGTNYQFHENSNSSEGCPGICRNRHVVGRRCNTSDGVDPCVKNSHCVIQASANGTTGICECKPGFLENSEHHCDIEHGFPCDYENRTERCDKVADLKCRIVPKCENGKQSTELVQVCSCPELEDIYEPVTRKCLPPTRENIARFLHFLDRDTWRRLNFMGSLLPNKCLILLLLICTFGMVTSIQEFNLSSAEHRDILKWLTESSLCGKYETLCKKSYGSQYCCGSSTDYTCCLNEDTCCPSYTRCCGQYCCQYGHECRIDGCYGTKRTINYGNFAIGLGISALLGICGCVAKSGSSDREQNPQMSSGARPAEPQEENDEVAV</sequence>
<dbReference type="EMBL" id="LNIX01000001">
    <property type="protein sequence ID" value="OXA64647.1"/>
    <property type="molecule type" value="Genomic_DNA"/>
</dbReference>
<protein>
    <recommendedName>
        <fullName evidence="3">EGF-like domain-containing protein</fullName>
    </recommendedName>
</protein>
<reference evidence="4 5" key="1">
    <citation type="submission" date="2015-12" db="EMBL/GenBank/DDBJ databases">
        <title>The genome of Folsomia candida.</title>
        <authorList>
            <person name="Faddeeva A."/>
            <person name="Derks M.F."/>
            <person name="Anvar Y."/>
            <person name="Smit S."/>
            <person name="Van Straalen N."/>
            <person name="Roelofs D."/>
        </authorList>
    </citation>
    <scope>NUCLEOTIDE SEQUENCE [LARGE SCALE GENOMIC DNA]</scope>
    <source>
        <strain evidence="4 5">VU population</strain>
        <tissue evidence="4">Whole body</tissue>
    </source>
</reference>
<evidence type="ECO:0000256" key="2">
    <source>
        <dbReference type="SAM" id="SignalP"/>
    </source>
</evidence>
<feature type="region of interest" description="Disordered" evidence="1">
    <location>
        <begin position="690"/>
        <end position="719"/>
    </location>
</feature>
<dbReference type="Proteomes" id="UP000198287">
    <property type="component" value="Unassembled WGS sequence"/>
</dbReference>
<feature type="compositionally biased region" description="Acidic residues" evidence="1">
    <location>
        <begin position="710"/>
        <end position="719"/>
    </location>
</feature>
<keyword evidence="2" id="KW-0732">Signal</keyword>
<accession>A0A226F5A9</accession>
<proteinExistence type="predicted"/>
<feature type="signal peptide" evidence="2">
    <location>
        <begin position="1"/>
        <end position="18"/>
    </location>
</feature>
<evidence type="ECO:0000313" key="5">
    <source>
        <dbReference type="Proteomes" id="UP000198287"/>
    </source>
</evidence>
<organism evidence="4 5">
    <name type="scientific">Folsomia candida</name>
    <name type="common">Springtail</name>
    <dbReference type="NCBI Taxonomy" id="158441"/>
    <lineage>
        <taxon>Eukaryota</taxon>
        <taxon>Metazoa</taxon>
        <taxon>Ecdysozoa</taxon>
        <taxon>Arthropoda</taxon>
        <taxon>Hexapoda</taxon>
        <taxon>Collembola</taxon>
        <taxon>Entomobryomorpha</taxon>
        <taxon>Isotomoidea</taxon>
        <taxon>Isotomidae</taxon>
        <taxon>Proisotominae</taxon>
        <taxon>Folsomia</taxon>
    </lineage>
</organism>